<gene>
    <name evidence="1" type="ORF">PMEA_00016162</name>
</gene>
<keyword evidence="2" id="KW-1185">Reference proteome</keyword>
<organism evidence="1 2">
    <name type="scientific">Pocillopora meandrina</name>
    <dbReference type="NCBI Taxonomy" id="46732"/>
    <lineage>
        <taxon>Eukaryota</taxon>
        <taxon>Metazoa</taxon>
        <taxon>Cnidaria</taxon>
        <taxon>Anthozoa</taxon>
        <taxon>Hexacorallia</taxon>
        <taxon>Scleractinia</taxon>
        <taxon>Astrocoeniina</taxon>
        <taxon>Pocilloporidae</taxon>
        <taxon>Pocillopora</taxon>
    </lineage>
</organism>
<comment type="caution">
    <text evidence="1">The sequence shown here is derived from an EMBL/GenBank/DDBJ whole genome shotgun (WGS) entry which is preliminary data.</text>
</comment>
<dbReference type="EMBL" id="CALNXJ010000029">
    <property type="protein sequence ID" value="CAH3135333.1"/>
    <property type="molecule type" value="Genomic_DNA"/>
</dbReference>
<proteinExistence type="predicted"/>
<dbReference type="Proteomes" id="UP001159428">
    <property type="component" value="Unassembled WGS sequence"/>
</dbReference>
<reference evidence="1 2" key="1">
    <citation type="submission" date="2022-05" db="EMBL/GenBank/DDBJ databases">
        <authorList>
            <consortium name="Genoscope - CEA"/>
            <person name="William W."/>
        </authorList>
    </citation>
    <scope>NUCLEOTIDE SEQUENCE [LARGE SCALE GENOMIC DNA]</scope>
</reference>
<name>A0AAU9X4J7_9CNID</name>
<evidence type="ECO:0000313" key="2">
    <source>
        <dbReference type="Proteomes" id="UP001159428"/>
    </source>
</evidence>
<accession>A0AAU9X4J7</accession>
<protein>
    <submittedName>
        <fullName evidence="1">Uncharacterized protein</fullName>
    </submittedName>
</protein>
<sequence>MLEVGRVVDLKCEDVQDLTIPQEHISFVQWPSKMESVICPLAIALFVNLCD</sequence>
<evidence type="ECO:0000313" key="1">
    <source>
        <dbReference type="EMBL" id="CAH3135333.1"/>
    </source>
</evidence>
<dbReference type="AlphaFoldDB" id="A0AAU9X4J7"/>